<evidence type="ECO:0000313" key="3">
    <source>
        <dbReference type="EMBL" id="KAB7754703.1"/>
    </source>
</evidence>
<dbReference type="InterPro" id="IPR002347">
    <property type="entry name" value="SDR_fam"/>
</dbReference>
<dbReference type="RefSeq" id="WP_061482026.1">
    <property type="nucleotide sequence ID" value="NZ_ANBO01000012.1"/>
</dbReference>
<dbReference type="PANTHER" id="PTHR24321">
    <property type="entry name" value="DEHYDROGENASES, SHORT CHAIN"/>
    <property type="match status" value="1"/>
</dbReference>
<keyword evidence="2" id="KW-0560">Oxidoreductase</keyword>
<sequence>MTMTETRVALVSGSTSGIGVEVARRLVADGLNVVISGRSAERGAQVQSELGERAHFVAADLTADGACDRLVAAAVERFGRLDVLVNNAAIDHTGPLLAVPAAEIRTTLETNTVAAVLLLQAAARAMVDAGRGGAIINVTSRLASAGVPTMGIYSASKGALLSLTRTAAIELAEHNVRVNAVAPGLTRTPLYEEWMAGLPDPEEVARAQAEAIPLGRIAEPADVAAAVSFLASPGAAYITGVSLPVDGGYLAK</sequence>
<comment type="similarity">
    <text evidence="1">Belongs to the short-chain dehydrogenases/reductases (SDR) family.</text>
</comment>
<dbReference type="InterPro" id="IPR036291">
    <property type="entry name" value="NAD(P)-bd_dom_sf"/>
</dbReference>
<protein>
    <submittedName>
        <fullName evidence="3">Dehydrogenase</fullName>
    </submittedName>
</protein>
<dbReference type="SUPFAM" id="SSF51735">
    <property type="entry name" value="NAD(P)-binding Rossmann-fold domains"/>
    <property type="match status" value="1"/>
</dbReference>
<dbReference type="Gene3D" id="3.40.50.720">
    <property type="entry name" value="NAD(P)-binding Rossmann-like Domain"/>
    <property type="match status" value="1"/>
</dbReference>
<accession>A0A5N5UYH7</accession>
<dbReference type="EMBL" id="ANBP01000023">
    <property type="protein sequence ID" value="KAB7754703.1"/>
    <property type="molecule type" value="Genomic_DNA"/>
</dbReference>
<dbReference type="Proteomes" id="UP000325690">
    <property type="component" value="Unassembled WGS sequence"/>
</dbReference>
<gene>
    <name evidence="3" type="ORF">MPHL21000_16310</name>
</gene>
<evidence type="ECO:0000256" key="1">
    <source>
        <dbReference type="ARBA" id="ARBA00006484"/>
    </source>
</evidence>
<dbReference type="FunFam" id="3.40.50.720:FF:000084">
    <property type="entry name" value="Short-chain dehydrogenase reductase"/>
    <property type="match status" value="1"/>
</dbReference>
<reference evidence="3 4" key="1">
    <citation type="submission" date="2012-10" db="EMBL/GenBank/DDBJ databases">
        <title>The draft sequence of the Mycobacterium pheli genome.</title>
        <authorList>
            <person name="Pettersson B.M.F."/>
            <person name="Das S."/>
            <person name="Dasgupta S."/>
            <person name="Bhattacharya A."/>
            <person name="Kirsebom L.A."/>
        </authorList>
    </citation>
    <scope>NUCLEOTIDE SEQUENCE [LARGE SCALE GENOMIC DNA]</scope>
    <source>
        <strain evidence="3 4">CCUG 21000</strain>
    </source>
</reference>
<dbReference type="PROSITE" id="PS00061">
    <property type="entry name" value="ADH_SHORT"/>
    <property type="match status" value="1"/>
</dbReference>
<dbReference type="InterPro" id="IPR020904">
    <property type="entry name" value="Sc_DH/Rdtase_CS"/>
</dbReference>
<name>A0A5N5UYH7_MYCPH</name>
<dbReference type="CDD" id="cd05233">
    <property type="entry name" value="SDR_c"/>
    <property type="match status" value="1"/>
</dbReference>
<dbReference type="AlphaFoldDB" id="A0A5N5UYH7"/>
<dbReference type="Pfam" id="PF13561">
    <property type="entry name" value="adh_short_C2"/>
    <property type="match status" value="1"/>
</dbReference>
<organism evidence="3 4">
    <name type="scientific">Mycolicibacterium phlei DSM 43239 = CCUG 21000</name>
    <dbReference type="NCBI Taxonomy" id="1226750"/>
    <lineage>
        <taxon>Bacteria</taxon>
        <taxon>Bacillati</taxon>
        <taxon>Actinomycetota</taxon>
        <taxon>Actinomycetes</taxon>
        <taxon>Mycobacteriales</taxon>
        <taxon>Mycobacteriaceae</taxon>
        <taxon>Mycolicibacterium</taxon>
    </lineage>
</organism>
<comment type="caution">
    <text evidence="3">The sequence shown here is derived from an EMBL/GenBank/DDBJ whole genome shotgun (WGS) entry which is preliminary data.</text>
</comment>
<evidence type="ECO:0000256" key="2">
    <source>
        <dbReference type="ARBA" id="ARBA00023002"/>
    </source>
</evidence>
<dbReference type="GO" id="GO:0016491">
    <property type="term" value="F:oxidoreductase activity"/>
    <property type="evidence" value="ECO:0007669"/>
    <property type="project" value="UniProtKB-KW"/>
</dbReference>
<evidence type="ECO:0000313" key="4">
    <source>
        <dbReference type="Proteomes" id="UP000325690"/>
    </source>
</evidence>
<dbReference type="PRINTS" id="PR00080">
    <property type="entry name" value="SDRFAMILY"/>
</dbReference>
<proteinExistence type="inferred from homology"/>
<keyword evidence="4" id="KW-1185">Reference proteome</keyword>
<dbReference type="GeneID" id="74305343"/>
<dbReference type="PANTHER" id="PTHR24321:SF8">
    <property type="entry name" value="ESTRADIOL 17-BETA-DEHYDROGENASE 8-RELATED"/>
    <property type="match status" value="1"/>
</dbReference>
<dbReference type="PRINTS" id="PR00081">
    <property type="entry name" value="GDHRDH"/>
</dbReference>
<dbReference type="NCBIfam" id="NF005559">
    <property type="entry name" value="PRK07231.1"/>
    <property type="match status" value="1"/>
</dbReference>